<evidence type="ECO:0000256" key="4">
    <source>
        <dbReference type="ARBA" id="ARBA00022806"/>
    </source>
</evidence>
<organism evidence="12 13">
    <name type="scientific">Athelia psychrophila</name>
    <dbReference type="NCBI Taxonomy" id="1759441"/>
    <lineage>
        <taxon>Eukaryota</taxon>
        <taxon>Fungi</taxon>
        <taxon>Dikarya</taxon>
        <taxon>Basidiomycota</taxon>
        <taxon>Agaricomycotina</taxon>
        <taxon>Agaricomycetes</taxon>
        <taxon>Agaricomycetidae</taxon>
        <taxon>Atheliales</taxon>
        <taxon>Atheliaceae</taxon>
        <taxon>Athelia</taxon>
    </lineage>
</organism>
<feature type="domain" description="Helicase ATP-binding" evidence="9">
    <location>
        <begin position="62"/>
        <end position="244"/>
    </location>
</feature>
<feature type="domain" description="Helicase C-terminal" evidence="10">
    <location>
        <begin position="431"/>
        <end position="604"/>
    </location>
</feature>
<dbReference type="SUPFAM" id="SSF69065">
    <property type="entry name" value="RNase III domain-like"/>
    <property type="match status" value="2"/>
</dbReference>
<feature type="compositionally biased region" description="Pro residues" evidence="7">
    <location>
        <begin position="38"/>
        <end position="48"/>
    </location>
</feature>
<dbReference type="GO" id="GO:0030422">
    <property type="term" value="P:siRNA processing"/>
    <property type="evidence" value="ECO:0007669"/>
    <property type="project" value="TreeGrafter"/>
</dbReference>
<reference evidence="12 13" key="1">
    <citation type="journal article" date="2016" name="Mol. Biol. Evol.">
        <title>Comparative Genomics of Early-Diverging Mushroom-Forming Fungi Provides Insights into the Origins of Lignocellulose Decay Capabilities.</title>
        <authorList>
            <person name="Nagy L.G."/>
            <person name="Riley R."/>
            <person name="Tritt A."/>
            <person name="Adam C."/>
            <person name="Daum C."/>
            <person name="Floudas D."/>
            <person name="Sun H."/>
            <person name="Yadav J.S."/>
            <person name="Pangilinan J."/>
            <person name="Larsson K.H."/>
            <person name="Matsuura K."/>
            <person name="Barry K."/>
            <person name="Labutti K."/>
            <person name="Kuo R."/>
            <person name="Ohm R.A."/>
            <person name="Bhattacharya S.S."/>
            <person name="Shirouzu T."/>
            <person name="Yoshinaga Y."/>
            <person name="Martin F.M."/>
            <person name="Grigoriev I.V."/>
            <person name="Hibbett D.S."/>
        </authorList>
    </citation>
    <scope>NUCLEOTIDE SEQUENCE [LARGE SCALE GENOMIC DNA]</scope>
    <source>
        <strain evidence="12 13">CBS 109695</strain>
    </source>
</reference>
<feature type="domain" description="RNase III" evidence="8">
    <location>
        <begin position="1214"/>
        <end position="1400"/>
    </location>
</feature>
<dbReference type="SMART" id="SM00487">
    <property type="entry name" value="DEXDc"/>
    <property type="match status" value="1"/>
</dbReference>
<dbReference type="PROSITE" id="PS51192">
    <property type="entry name" value="HELICASE_ATP_BIND_1"/>
    <property type="match status" value="1"/>
</dbReference>
<dbReference type="InterPro" id="IPR000999">
    <property type="entry name" value="RNase_III_dom"/>
</dbReference>
<dbReference type="InterPro" id="IPR036389">
    <property type="entry name" value="RNase_III_sf"/>
</dbReference>
<dbReference type="InterPro" id="IPR014001">
    <property type="entry name" value="Helicase_ATP-bd"/>
</dbReference>
<dbReference type="PROSITE" id="PS00517">
    <property type="entry name" value="RNASE_3_1"/>
    <property type="match status" value="1"/>
</dbReference>
<dbReference type="PROSITE" id="PS50142">
    <property type="entry name" value="RNASE_3_2"/>
    <property type="match status" value="2"/>
</dbReference>
<keyword evidence="6" id="KW-0694">RNA-binding</keyword>
<evidence type="ECO:0000256" key="3">
    <source>
        <dbReference type="ARBA" id="ARBA00022801"/>
    </source>
</evidence>
<dbReference type="SUPFAM" id="SSF52540">
    <property type="entry name" value="P-loop containing nucleoside triphosphate hydrolases"/>
    <property type="match status" value="1"/>
</dbReference>
<gene>
    <name evidence="12" type="ORF">FIBSPDRAFT_1044208</name>
</gene>
<evidence type="ECO:0000313" key="12">
    <source>
        <dbReference type="EMBL" id="KZP21485.1"/>
    </source>
</evidence>
<keyword evidence="3 12" id="KW-0378">Hydrolase</keyword>
<evidence type="ECO:0000256" key="7">
    <source>
        <dbReference type="SAM" id="MobiDB-lite"/>
    </source>
</evidence>
<dbReference type="PANTHER" id="PTHR14950">
    <property type="entry name" value="DICER-RELATED"/>
    <property type="match status" value="1"/>
</dbReference>
<evidence type="ECO:0000256" key="5">
    <source>
        <dbReference type="ARBA" id="ARBA00022840"/>
    </source>
</evidence>
<evidence type="ECO:0000256" key="2">
    <source>
        <dbReference type="ARBA" id="ARBA00022741"/>
    </source>
</evidence>
<dbReference type="OrthoDB" id="416741at2759"/>
<dbReference type="PROSITE" id="PS51194">
    <property type="entry name" value="HELICASE_CTER"/>
    <property type="match status" value="1"/>
</dbReference>
<feature type="domain" description="Dicer dsRNA-binding fold" evidence="11">
    <location>
        <begin position="627"/>
        <end position="736"/>
    </location>
</feature>
<dbReference type="Pfam" id="PF00636">
    <property type="entry name" value="Ribonuclease_3"/>
    <property type="match status" value="2"/>
</dbReference>
<name>A0A166K3A4_9AGAM</name>
<dbReference type="CDD" id="cd18034">
    <property type="entry name" value="DEXHc_dicer"/>
    <property type="match status" value="1"/>
</dbReference>
<dbReference type="EMBL" id="KV417547">
    <property type="protein sequence ID" value="KZP21485.1"/>
    <property type="molecule type" value="Genomic_DNA"/>
</dbReference>
<dbReference type="Pfam" id="PF00271">
    <property type="entry name" value="Helicase_C"/>
    <property type="match status" value="1"/>
</dbReference>
<dbReference type="STRING" id="436010.A0A166K3A4"/>
<dbReference type="GO" id="GO:0005634">
    <property type="term" value="C:nucleus"/>
    <property type="evidence" value="ECO:0007669"/>
    <property type="project" value="TreeGrafter"/>
</dbReference>
<comment type="similarity">
    <text evidence="6">Belongs to the helicase family. Dicer subfamily.</text>
</comment>
<dbReference type="InterPro" id="IPR001650">
    <property type="entry name" value="Helicase_C-like"/>
</dbReference>
<protein>
    <submittedName>
        <fullName evidence="12">P-loop containing nucleoside triphosphate hydrolase protein</fullName>
    </submittedName>
</protein>
<dbReference type="Gene3D" id="1.10.1520.10">
    <property type="entry name" value="Ribonuclease III domain"/>
    <property type="match status" value="2"/>
</dbReference>
<dbReference type="GO" id="GO:0005737">
    <property type="term" value="C:cytoplasm"/>
    <property type="evidence" value="ECO:0007669"/>
    <property type="project" value="TreeGrafter"/>
</dbReference>
<accession>A0A166K3A4</accession>
<dbReference type="CDD" id="cd00593">
    <property type="entry name" value="RIBOc"/>
    <property type="match status" value="2"/>
</dbReference>
<dbReference type="GO" id="GO:0003723">
    <property type="term" value="F:RNA binding"/>
    <property type="evidence" value="ECO:0007669"/>
    <property type="project" value="UniProtKB-UniRule"/>
</dbReference>
<evidence type="ECO:0000259" key="10">
    <source>
        <dbReference type="PROSITE" id="PS51194"/>
    </source>
</evidence>
<evidence type="ECO:0000313" key="13">
    <source>
        <dbReference type="Proteomes" id="UP000076532"/>
    </source>
</evidence>
<dbReference type="SMART" id="SM00535">
    <property type="entry name" value="RIBOc"/>
    <property type="match status" value="2"/>
</dbReference>
<feature type="region of interest" description="Disordered" evidence="7">
    <location>
        <begin position="1"/>
        <end position="51"/>
    </location>
</feature>
<dbReference type="SMART" id="SM00490">
    <property type="entry name" value="HELICc"/>
    <property type="match status" value="1"/>
</dbReference>
<keyword evidence="1" id="KW-0677">Repeat</keyword>
<dbReference type="GO" id="GO:0004386">
    <property type="term" value="F:helicase activity"/>
    <property type="evidence" value="ECO:0007669"/>
    <property type="project" value="UniProtKB-KW"/>
</dbReference>
<evidence type="ECO:0000259" key="11">
    <source>
        <dbReference type="PROSITE" id="PS51327"/>
    </source>
</evidence>
<dbReference type="Gene3D" id="3.30.160.380">
    <property type="entry name" value="Dicer dimerisation domain"/>
    <property type="match status" value="1"/>
</dbReference>
<dbReference type="InterPro" id="IPR038248">
    <property type="entry name" value="Dicer_dimer_sf"/>
</dbReference>
<evidence type="ECO:0000259" key="9">
    <source>
        <dbReference type="PROSITE" id="PS51192"/>
    </source>
</evidence>
<dbReference type="GO" id="GO:0004525">
    <property type="term" value="F:ribonuclease III activity"/>
    <property type="evidence" value="ECO:0007669"/>
    <property type="project" value="InterPro"/>
</dbReference>
<dbReference type="Pfam" id="PF00270">
    <property type="entry name" value="DEAD"/>
    <property type="match status" value="1"/>
</dbReference>
<evidence type="ECO:0000256" key="6">
    <source>
        <dbReference type="PROSITE-ProRule" id="PRU00657"/>
    </source>
</evidence>
<dbReference type="PANTHER" id="PTHR14950:SF37">
    <property type="entry name" value="ENDORIBONUCLEASE DICER"/>
    <property type="match status" value="1"/>
</dbReference>
<keyword evidence="5" id="KW-0067">ATP-binding</keyword>
<dbReference type="Proteomes" id="UP000076532">
    <property type="component" value="Unassembled WGS sequence"/>
</dbReference>
<keyword evidence="4" id="KW-0347">Helicase</keyword>
<dbReference type="GO" id="GO:0005524">
    <property type="term" value="F:ATP binding"/>
    <property type="evidence" value="ECO:0007669"/>
    <property type="project" value="UniProtKB-KW"/>
</dbReference>
<keyword evidence="13" id="KW-1185">Reference proteome</keyword>
<proteinExistence type="inferred from homology"/>
<feature type="compositionally biased region" description="Acidic residues" evidence="7">
    <location>
        <begin position="1"/>
        <end position="24"/>
    </location>
</feature>
<feature type="domain" description="RNase III" evidence="8">
    <location>
        <begin position="1021"/>
        <end position="1173"/>
    </location>
</feature>
<dbReference type="PROSITE" id="PS51327">
    <property type="entry name" value="DICER_DSRBF"/>
    <property type="match status" value="1"/>
</dbReference>
<evidence type="ECO:0000259" key="8">
    <source>
        <dbReference type="PROSITE" id="PS50142"/>
    </source>
</evidence>
<dbReference type="InterPro" id="IPR027417">
    <property type="entry name" value="P-loop_NTPase"/>
</dbReference>
<dbReference type="InterPro" id="IPR005034">
    <property type="entry name" value="Dicer_dimerisation"/>
</dbReference>
<keyword evidence="2" id="KW-0547">Nucleotide-binding</keyword>
<sequence>MDQIDVMEELSDEEESPELEEGWGEPDGWGNFDGWPVPDEPTPEPPARAPELPVTRSYQQEMLEESLRRNIIIAMDTGSGKTLIAILRMKAEAERETLKISWFFAPTVALCGQQKEAIEAALSGVVGLISGAIAPDQWKDPALWRGVLQRHRIMVTTPQVLLDALRHGYINLGKDISLLVFDEAHHAVDNHPYNTIMKEFYFRLPTQSATDGDMFRPAILGLTASPIYGGHVATAFRAIEANLDSAIRAPSLHLDELAKFVHRPVFKHVEYKAPSYDFTVSPSRNVAALEAVVKSMNIEDDPSVQSLRAKLEKMPSGPDRTRADQKLSKSISKETTYTHKGLNDFVRAAKDICVDVGTWAADWYVETVLEKAKEAATPYQNLISAWQNKEKAYLLGILNRIQAISVSGDPPELVATGLSDKTEKLIESLIAEKASTEAFEEEYSAIIFVTRRDAVLALHEVLCRHPKTSHQFRPGCLIGNSESSYRHSFLDITRNIMLHAQKEVLGDFRMGEKNLIVSTAVAEEGIDIQACGSVVRWDLPVNMTSWAQSRGRARRQRSSFILMFADHHAHDGLVKKWEKLEKEMQASYNDSRPSAVPPGQESQANIDDDYLEFCIPETGALLTTDSAISHLNHFCSVLPKGTQAPLVPLYDVDPPDLPEGWHENRPPVLPYKGPWGATVTLPRIVPANYRIFTVPCKFSNKLSAYRHVAFEAYRALYKVGLLNENLLPLTSVIEPDLEEEVKALLQDVEKRAGTASVTLQTDPWAPEERSDVWFSTEITIQTLPPLLLLSRSRISDLAEDDCPILYHPYRQKLQVRMRTLGSQQVSANQVEQARDYTRKIFWELYKSRMVWDQSDFAYLFLPMEQDPDASIWEERRSWLNKVDGSEEESDPKDTLHANADALGKRFGYPDLNLVRERSSLIKNFRFIRWRYTGLSQTEEVAFRERYGYDRSIPSPLLVVKRFPNRMNFLLRLPPQKGKHSIDDEIILRPESSTVTLLSATDTEYAMLIPSIVRYLSMCMTVDSLRAKLLTPTLSQVSLSLLRTAITAPVAQAEFDYERLETLGDTVLKFVVGLQLLAEYPLWHEGYLTKKKDHSVSNSRLAKDAHRKRLYQWIIRDRFLAQKWRPKYLSAVSDKNDRGLSEADKKNSGIQELSTKMLADVVEALIGASYLHGGFNLAVECCEFFDLGVKWEPIPRRVVALLSRVESTEDFPTSITDAERMLKYTFKRKLLLVEALTHSSHQFDDRTISYERMEFLGDAVLDMVVTDFLFHAPGKKYTPGHMHLRKSAVVNAHTLAFICLNCSIDVDTSLPGPDGLGSGGITVHAATQKIYLRQCLLHSSHIIMGELNMTDIRFQKNKDEIESALLTDKIFPWAALTRLQAPKILSDLIESLLGAIYLDSDGNLDVIRDVLRTLGVWPILEHIVRDGVDVFHPVSRIFKWAQQTGKGEKNKVKFEVERNKPANTISCALLIDEVEEYRVEMDYHGQASLNDAKFAVAEEAIRDLQLRERNEGGHN</sequence>
<evidence type="ECO:0000256" key="1">
    <source>
        <dbReference type="ARBA" id="ARBA00022737"/>
    </source>
</evidence>
<dbReference type="InterPro" id="IPR011545">
    <property type="entry name" value="DEAD/DEAH_box_helicase_dom"/>
</dbReference>
<dbReference type="Gene3D" id="3.40.50.300">
    <property type="entry name" value="P-loop containing nucleotide triphosphate hydrolases"/>
    <property type="match status" value="2"/>
</dbReference>
<dbReference type="Pfam" id="PF03368">
    <property type="entry name" value="Dicer_dimer"/>
    <property type="match status" value="1"/>
</dbReference>